<proteinExistence type="predicted"/>
<dbReference type="EMBL" id="MT144427">
    <property type="protein sequence ID" value="QJA53512.1"/>
    <property type="molecule type" value="Genomic_DNA"/>
</dbReference>
<dbReference type="EMBL" id="MT141248">
    <property type="protein sequence ID" value="QJA56976.1"/>
    <property type="molecule type" value="Genomic_DNA"/>
</dbReference>
<evidence type="ECO:0000313" key="2">
    <source>
        <dbReference type="EMBL" id="QJA56976.1"/>
    </source>
</evidence>
<accession>A0A6H2A1C5</accession>
<sequence>MRSDNITISVILAQDEIEKIDVLAGKGNRSAYLRCLIQHATGGIELKLLDVELENRHLYSLLKEERALTRKLKERLAKKGQKVVEEIDKELVQASMEYHTWREGMLTQLGSMSHELKLSWVASHAQKYGITTAKFLQILEPPKTAIKSNKRNIKNDSTDPVTLYNLIKKHETQKEELLKK</sequence>
<name>A0A6H2A1C5_9ZZZZ</name>
<protein>
    <submittedName>
        <fullName evidence="1">Uncharacterized protein</fullName>
    </submittedName>
</protein>
<reference evidence="1" key="1">
    <citation type="submission" date="2020-03" db="EMBL/GenBank/DDBJ databases">
        <title>The deep terrestrial virosphere.</title>
        <authorList>
            <person name="Holmfeldt K."/>
            <person name="Nilsson E."/>
            <person name="Simone D."/>
            <person name="Lopez-Fernandez M."/>
            <person name="Wu X."/>
            <person name="de Brujin I."/>
            <person name="Lundin D."/>
            <person name="Andersson A."/>
            <person name="Bertilsson S."/>
            <person name="Dopson M."/>
        </authorList>
    </citation>
    <scope>NUCLEOTIDE SEQUENCE</scope>
    <source>
        <strain evidence="3">MM415A02109</strain>
        <strain evidence="2">MM415B01747</strain>
        <strain evidence="1">TM448A03606</strain>
    </source>
</reference>
<organism evidence="1">
    <name type="scientific">viral metagenome</name>
    <dbReference type="NCBI Taxonomy" id="1070528"/>
    <lineage>
        <taxon>unclassified sequences</taxon>
        <taxon>metagenomes</taxon>
        <taxon>organismal metagenomes</taxon>
    </lineage>
</organism>
<evidence type="ECO:0000313" key="3">
    <source>
        <dbReference type="EMBL" id="QJA74077.1"/>
    </source>
</evidence>
<dbReference type="EMBL" id="MT142072">
    <property type="protein sequence ID" value="QJA74077.1"/>
    <property type="molecule type" value="Genomic_DNA"/>
</dbReference>
<gene>
    <name evidence="3" type="ORF">MM415A02109_0013</name>
    <name evidence="2" type="ORF">MM415B01747_0003</name>
    <name evidence="1" type="ORF">TM448A03606_0010</name>
</gene>
<evidence type="ECO:0000313" key="1">
    <source>
        <dbReference type="EMBL" id="QJA53512.1"/>
    </source>
</evidence>
<dbReference type="AlphaFoldDB" id="A0A6H2A1C5"/>